<keyword evidence="2" id="KW-1185">Reference proteome</keyword>
<evidence type="ECO:0000313" key="1">
    <source>
        <dbReference type="EMBL" id="KAK8844411.1"/>
    </source>
</evidence>
<dbReference type="EMBL" id="JAPFFF010000032">
    <property type="protein sequence ID" value="KAK8844411.1"/>
    <property type="molecule type" value="Genomic_DNA"/>
</dbReference>
<protein>
    <submittedName>
        <fullName evidence="1">Uncharacterized protein</fullName>
    </submittedName>
</protein>
<evidence type="ECO:0000313" key="2">
    <source>
        <dbReference type="Proteomes" id="UP001470230"/>
    </source>
</evidence>
<reference evidence="1 2" key="1">
    <citation type="submission" date="2024-04" db="EMBL/GenBank/DDBJ databases">
        <title>Tritrichomonas musculus Genome.</title>
        <authorList>
            <person name="Alves-Ferreira E."/>
            <person name="Grigg M."/>
            <person name="Lorenzi H."/>
            <person name="Galac M."/>
        </authorList>
    </citation>
    <scope>NUCLEOTIDE SEQUENCE [LARGE SCALE GENOMIC DNA]</scope>
    <source>
        <strain evidence="1 2">EAF2021</strain>
    </source>
</reference>
<proteinExistence type="predicted"/>
<dbReference type="Gene3D" id="3.80.10.10">
    <property type="entry name" value="Ribonuclease Inhibitor"/>
    <property type="match status" value="1"/>
</dbReference>
<sequence>MLFFKGKSLKKVVIPTVSNLKRIELRAFCHTLIKEIYLPANLKELKEDWCDDVKELTKITISPLNGQFILKDDKILLGKSDEKNDEFDILLFACRDVDVDIQLTALTENNEGTSVLKWIGGGGTVGALCFFACKLLFPSAPPPDPSLDMAEWMMLSSAAYGMYKIGKKLVRYGLRSIRSF</sequence>
<comment type="caution">
    <text evidence="1">The sequence shown here is derived from an EMBL/GenBank/DDBJ whole genome shotgun (WGS) entry which is preliminary data.</text>
</comment>
<organism evidence="1 2">
    <name type="scientific">Tritrichomonas musculus</name>
    <dbReference type="NCBI Taxonomy" id="1915356"/>
    <lineage>
        <taxon>Eukaryota</taxon>
        <taxon>Metamonada</taxon>
        <taxon>Parabasalia</taxon>
        <taxon>Tritrichomonadida</taxon>
        <taxon>Tritrichomonadidae</taxon>
        <taxon>Tritrichomonas</taxon>
    </lineage>
</organism>
<gene>
    <name evidence="1" type="ORF">M9Y10_024269</name>
</gene>
<dbReference type="Proteomes" id="UP001470230">
    <property type="component" value="Unassembled WGS sequence"/>
</dbReference>
<name>A0ABR2HCH6_9EUKA</name>
<dbReference type="InterPro" id="IPR032675">
    <property type="entry name" value="LRR_dom_sf"/>
</dbReference>
<accession>A0ABR2HCH6</accession>